<dbReference type="Pfam" id="PF00059">
    <property type="entry name" value="Lectin_C"/>
    <property type="match status" value="1"/>
</dbReference>
<dbReference type="PROSITE" id="PS50041">
    <property type="entry name" value="C_TYPE_LECTIN_2"/>
    <property type="match status" value="1"/>
</dbReference>
<accession>A0A226D8T0</accession>
<dbReference type="Proteomes" id="UP000198287">
    <property type="component" value="Unassembled WGS sequence"/>
</dbReference>
<proteinExistence type="predicted"/>
<dbReference type="Gene3D" id="2.80.10.50">
    <property type="match status" value="1"/>
</dbReference>
<dbReference type="InterPro" id="IPR035992">
    <property type="entry name" value="Ricin_B-like_lectins"/>
</dbReference>
<dbReference type="InterPro" id="IPR016186">
    <property type="entry name" value="C-type_lectin-like/link_sf"/>
</dbReference>
<sequence>MEYLGHHKELFGEQENYRHYYVSASAASWTNANNECKNLFGKESGLVTLDTWEEKNALNRLLEDYGYGAIYWTSGLYDSKSEIWRWEATDTPVGGWAPWENRTPPSNPNALLRIGISFKNRFLADWIALWNTDLRRYICEVKYPSVSPTTTRLTTTAPSTTTKSPYISPPVDHHSRLIINVQSNTALDLYSANLTKGTPIQTYTISNDCSNLAEVWQLEPYTPYYIFRSVLGGSTSWKHSMTTNGTLPYLNEGTNQDSYWHVEPVSGTNYWNIYSNRYNSSGRSSLRNTGIESANSGIKLELAPLDPFDIAQQWELRKC</sequence>
<evidence type="ECO:0000259" key="1">
    <source>
        <dbReference type="PROSITE" id="PS50041"/>
    </source>
</evidence>
<dbReference type="InterPro" id="IPR001304">
    <property type="entry name" value="C-type_lectin-like"/>
</dbReference>
<keyword evidence="3" id="KW-1185">Reference proteome</keyword>
<evidence type="ECO:0000313" key="2">
    <source>
        <dbReference type="EMBL" id="OXA41955.1"/>
    </source>
</evidence>
<protein>
    <recommendedName>
        <fullName evidence="1">C-type lectin domain-containing protein</fullName>
    </recommendedName>
</protein>
<dbReference type="AlphaFoldDB" id="A0A226D8T0"/>
<comment type="caution">
    <text evidence="2">The sequence shown here is derived from an EMBL/GenBank/DDBJ whole genome shotgun (WGS) entry which is preliminary data.</text>
</comment>
<dbReference type="SUPFAM" id="SSF50370">
    <property type="entry name" value="Ricin B-like lectins"/>
    <property type="match status" value="1"/>
</dbReference>
<gene>
    <name evidence="2" type="ORF">Fcan01_23283</name>
</gene>
<feature type="domain" description="C-type lectin" evidence="1">
    <location>
        <begin position="20"/>
        <end position="140"/>
    </location>
</feature>
<name>A0A226D8T0_FOLCA</name>
<dbReference type="Gene3D" id="3.10.100.10">
    <property type="entry name" value="Mannose-Binding Protein A, subunit A"/>
    <property type="match status" value="1"/>
</dbReference>
<reference evidence="2 3" key="1">
    <citation type="submission" date="2015-12" db="EMBL/GenBank/DDBJ databases">
        <title>The genome of Folsomia candida.</title>
        <authorList>
            <person name="Faddeeva A."/>
            <person name="Derks M.F."/>
            <person name="Anvar Y."/>
            <person name="Smit S."/>
            <person name="Van Straalen N."/>
            <person name="Roelofs D."/>
        </authorList>
    </citation>
    <scope>NUCLEOTIDE SEQUENCE [LARGE SCALE GENOMIC DNA]</scope>
    <source>
        <strain evidence="2 3">VU population</strain>
        <tissue evidence="2">Whole body</tissue>
    </source>
</reference>
<evidence type="ECO:0000313" key="3">
    <source>
        <dbReference type="Proteomes" id="UP000198287"/>
    </source>
</evidence>
<dbReference type="EMBL" id="LNIX01000027">
    <property type="protein sequence ID" value="OXA41955.1"/>
    <property type="molecule type" value="Genomic_DNA"/>
</dbReference>
<organism evidence="2 3">
    <name type="scientific">Folsomia candida</name>
    <name type="common">Springtail</name>
    <dbReference type="NCBI Taxonomy" id="158441"/>
    <lineage>
        <taxon>Eukaryota</taxon>
        <taxon>Metazoa</taxon>
        <taxon>Ecdysozoa</taxon>
        <taxon>Arthropoda</taxon>
        <taxon>Hexapoda</taxon>
        <taxon>Collembola</taxon>
        <taxon>Entomobryomorpha</taxon>
        <taxon>Isotomoidea</taxon>
        <taxon>Isotomidae</taxon>
        <taxon>Proisotominae</taxon>
        <taxon>Folsomia</taxon>
    </lineage>
</organism>
<dbReference type="OrthoDB" id="8950604at2759"/>
<dbReference type="CDD" id="cd00037">
    <property type="entry name" value="CLECT"/>
    <property type="match status" value="1"/>
</dbReference>
<dbReference type="InterPro" id="IPR016187">
    <property type="entry name" value="CTDL_fold"/>
</dbReference>
<dbReference type="SUPFAM" id="SSF56436">
    <property type="entry name" value="C-type lectin-like"/>
    <property type="match status" value="1"/>
</dbReference>